<feature type="domain" description="C2H2-type" evidence="2">
    <location>
        <begin position="5"/>
        <end position="28"/>
    </location>
</feature>
<sequence length="923" mass="105602">MIFHCTHPTCKRTFPTNGGRNKHWNSAHREVTQEPGDEDNENFTYFRHPYLTASPTDQFGITLPQHSPPPPPPPVPEAHTAESWFPFSDRVEFDFAHLHFVRLQSSAAEIKLALDMWAAQTLVIADSCENQRWMNANQLYRTIDDIDDINVPWETFEIEYQGPRPPTPPAWMTQKYTLLIRNIQTLFHHQMRMKDFDDTCFNKVPYRQFNKRGERIRSNIMSADWAWKQCDILAEDPTNHGAMFVPFVSGSDKTTVSVATGHQEYHPVYASPCNVTNVTRRSHPFALCPIAFLAIPKTTKTQRKKPIYQKFVRQMYHASLAAVFEPLHAAMTAPEVVMCPDGHYRRVIYGLGPYIADYPEQVYLAGIVSGWCPKCMNRPEDLDAMNARPRTRTKTDFLITCFDPGIVWDEFGVRSDVVPFTSYFPRADIHELLTPDLLHQMIKGTFKDHLVEWVADYIHEMHPLTQALEILKDIDRRVNAAPPFPGLRRFPDGRDFAQWTGDDSKALMKVYLAAIVGYVPPDMIKAMSSFLDFCYIARRNSLSSSNLSEMDNLLTRFHHHRTSFINSGVREAISLPRQHGLTHYVPGIRLFGSPNGLCSSITESKHIKSVKEPWRRSSRSEALTQMVTSITRSDKLVAMKRRLEKQGMTVGTTFSYMSMIHAGQYPEAEERDEDRDEELHEHADLGPATGPATKSSVHLAVTPADGYPPFLSELAVHIEQNSFPAALRRYLWGHFQGDAEQPQDLDQCPTFSGKITVYHSAISRFYAPSDLCGVGGMHSERIRSHPHWRNSYPHWDTVFVVTNQTSYMCGLTIARVLLFFAFTLDGERHECALVHWFERVADVVDEETGMWVVQPEYDHQNRRTLEVIHVDSIARGCHLLPVFGHAALPEDFSFDHSLTSFKAYFVNKYASNHVHEFLVDDNA</sequence>
<gene>
    <name evidence="3" type="ORF">C8J55DRAFT_563012</name>
</gene>
<evidence type="ECO:0000256" key="1">
    <source>
        <dbReference type="SAM" id="MobiDB-lite"/>
    </source>
</evidence>
<evidence type="ECO:0000313" key="3">
    <source>
        <dbReference type="EMBL" id="KAJ4472765.1"/>
    </source>
</evidence>
<dbReference type="Proteomes" id="UP001150238">
    <property type="component" value="Unassembled WGS sequence"/>
</dbReference>
<dbReference type="PROSITE" id="PS00028">
    <property type="entry name" value="ZINC_FINGER_C2H2_1"/>
    <property type="match status" value="1"/>
</dbReference>
<feature type="region of interest" description="Disordered" evidence="1">
    <location>
        <begin position="666"/>
        <end position="694"/>
    </location>
</feature>
<feature type="compositionally biased region" description="Acidic residues" evidence="1">
    <location>
        <begin position="667"/>
        <end position="676"/>
    </location>
</feature>
<proteinExistence type="predicted"/>
<dbReference type="EMBL" id="JANVFS010000026">
    <property type="protein sequence ID" value="KAJ4472765.1"/>
    <property type="molecule type" value="Genomic_DNA"/>
</dbReference>
<dbReference type="InterPro" id="IPR013087">
    <property type="entry name" value="Znf_C2H2_type"/>
</dbReference>
<dbReference type="Pfam" id="PF18759">
    <property type="entry name" value="Plavaka"/>
    <property type="match status" value="1"/>
</dbReference>
<dbReference type="AlphaFoldDB" id="A0A9W9DK22"/>
<comment type="caution">
    <text evidence="3">The sequence shown here is derived from an EMBL/GenBank/DDBJ whole genome shotgun (WGS) entry which is preliminary data.</text>
</comment>
<dbReference type="InterPro" id="IPR041078">
    <property type="entry name" value="Plavaka"/>
</dbReference>
<accession>A0A9W9DK22</accession>
<evidence type="ECO:0000313" key="4">
    <source>
        <dbReference type="Proteomes" id="UP001150238"/>
    </source>
</evidence>
<reference evidence="3" key="2">
    <citation type="journal article" date="2023" name="Proc. Natl. Acad. Sci. U.S.A.">
        <title>A global phylogenomic analysis of the shiitake genus Lentinula.</title>
        <authorList>
            <person name="Sierra-Patev S."/>
            <person name="Min B."/>
            <person name="Naranjo-Ortiz M."/>
            <person name="Looney B."/>
            <person name="Konkel Z."/>
            <person name="Slot J.C."/>
            <person name="Sakamoto Y."/>
            <person name="Steenwyk J.L."/>
            <person name="Rokas A."/>
            <person name="Carro J."/>
            <person name="Camarero S."/>
            <person name="Ferreira P."/>
            <person name="Molpeceres G."/>
            <person name="Ruiz-Duenas F.J."/>
            <person name="Serrano A."/>
            <person name="Henrissat B."/>
            <person name="Drula E."/>
            <person name="Hughes K.W."/>
            <person name="Mata J.L."/>
            <person name="Ishikawa N.K."/>
            <person name="Vargas-Isla R."/>
            <person name="Ushijima S."/>
            <person name="Smith C.A."/>
            <person name="Donoghue J."/>
            <person name="Ahrendt S."/>
            <person name="Andreopoulos W."/>
            <person name="He G."/>
            <person name="LaButti K."/>
            <person name="Lipzen A."/>
            <person name="Ng V."/>
            <person name="Riley R."/>
            <person name="Sandor L."/>
            <person name="Barry K."/>
            <person name="Martinez A.T."/>
            <person name="Xiao Y."/>
            <person name="Gibbons J.G."/>
            <person name="Terashima K."/>
            <person name="Grigoriev I.V."/>
            <person name="Hibbett D."/>
        </authorList>
    </citation>
    <scope>NUCLEOTIDE SEQUENCE</scope>
    <source>
        <strain evidence="3">Sp2 HRB7682 ss15</strain>
    </source>
</reference>
<protein>
    <recommendedName>
        <fullName evidence="2">C2H2-type domain-containing protein</fullName>
    </recommendedName>
</protein>
<name>A0A9W9DK22_9AGAR</name>
<organism evidence="3 4">
    <name type="scientific">Lentinula lateritia</name>
    <dbReference type="NCBI Taxonomy" id="40482"/>
    <lineage>
        <taxon>Eukaryota</taxon>
        <taxon>Fungi</taxon>
        <taxon>Dikarya</taxon>
        <taxon>Basidiomycota</taxon>
        <taxon>Agaricomycotina</taxon>
        <taxon>Agaricomycetes</taxon>
        <taxon>Agaricomycetidae</taxon>
        <taxon>Agaricales</taxon>
        <taxon>Marasmiineae</taxon>
        <taxon>Omphalotaceae</taxon>
        <taxon>Lentinula</taxon>
    </lineage>
</organism>
<reference evidence="3" key="1">
    <citation type="submission" date="2022-08" db="EMBL/GenBank/DDBJ databases">
        <authorList>
            <consortium name="DOE Joint Genome Institute"/>
            <person name="Min B."/>
            <person name="Riley R."/>
            <person name="Sierra-Patev S."/>
            <person name="Naranjo-Ortiz M."/>
            <person name="Looney B."/>
            <person name="Konkel Z."/>
            <person name="Slot J.C."/>
            <person name="Sakamoto Y."/>
            <person name="Steenwyk J.L."/>
            <person name="Rokas A."/>
            <person name="Carro J."/>
            <person name="Camarero S."/>
            <person name="Ferreira P."/>
            <person name="Molpeceres G."/>
            <person name="Ruiz-Duenas F.J."/>
            <person name="Serrano A."/>
            <person name="Henrissat B."/>
            <person name="Drula E."/>
            <person name="Hughes K.W."/>
            <person name="Mata J.L."/>
            <person name="Ishikawa N.K."/>
            <person name="Vargas-Isla R."/>
            <person name="Ushijima S."/>
            <person name="Smith C.A."/>
            <person name="Ahrendt S."/>
            <person name="Andreopoulos W."/>
            <person name="He G."/>
            <person name="Labutti K."/>
            <person name="Lipzen A."/>
            <person name="Ng V."/>
            <person name="Sandor L."/>
            <person name="Barry K."/>
            <person name="Martinez A.T."/>
            <person name="Xiao Y."/>
            <person name="Gibbons J.G."/>
            <person name="Terashima K."/>
            <person name="Hibbett D.S."/>
            <person name="Grigoriev I.V."/>
        </authorList>
    </citation>
    <scope>NUCLEOTIDE SEQUENCE</scope>
    <source>
        <strain evidence="3">Sp2 HRB7682 ss15</strain>
    </source>
</reference>
<evidence type="ECO:0000259" key="2">
    <source>
        <dbReference type="PROSITE" id="PS00028"/>
    </source>
</evidence>